<gene>
    <name evidence="6" type="primary">SP2</name>
</gene>
<evidence type="ECO:0000313" key="6">
    <source>
        <dbReference type="EMBL" id="ABO27098.2"/>
    </source>
</evidence>
<reference evidence="6" key="1">
    <citation type="submission" date="2007-03" db="EMBL/GenBank/DDBJ databases">
        <title>Identification and characterization of two storage proteins in diapause larvae of the bamboo borer, Omphisa fuscidentalis.</title>
        <authorList>
            <person name="Tungjitwitayakul J."/>
            <person name="Oda Y."/>
            <person name="Tatun N."/>
            <person name="Sekimoto T."/>
            <person name="Sakurai S."/>
            <person name="Singtripop T."/>
        </authorList>
    </citation>
    <scope>NUCLEOTIDE SEQUENCE</scope>
    <source>
        <tissue evidence="6">Fat body</tissue>
    </source>
</reference>
<dbReference type="SUPFAM" id="SSF48050">
    <property type="entry name" value="Hemocyanin, N-terminal domain"/>
    <property type="match status" value="1"/>
</dbReference>
<dbReference type="InterPro" id="IPR005203">
    <property type="entry name" value="Hemocyanin_C"/>
</dbReference>
<dbReference type="InterPro" id="IPR005204">
    <property type="entry name" value="Hemocyanin_N"/>
</dbReference>
<dbReference type="PROSITE" id="PS00210">
    <property type="entry name" value="HEMOCYANIN_2"/>
    <property type="match status" value="1"/>
</dbReference>
<dbReference type="InterPro" id="IPR013788">
    <property type="entry name" value="Hemocyanin/hexamerin"/>
</dbReference>
<dbReference type="AlphaFoldDB" id="A4GTP2"/>
<dbReference type="PRINTS" id="PR00187">
    <property type="entry name" value="HAEMOCYANIN"/>
</dbReference>
<dbReference type="Gene3D" id="1.20.1370.10">
    <property type="entry name" value="Hemocyanin, N-terminal domain"/>
    <property type="match status" value="1"/>
</dbReference>
<dbReference type="Gene3D" id="1.10.1280.10">
    <property type="entry name" value="Di-copper center containing domain from catechol oxidase"/>
    <property type="match status" value="1"/>
</dbReference>
<dbReference type="InterPro" id="IPR037020">
    <property type="entry name" value="Hemocyanin_C_sf"/>
</dbReference>
<proteinExistence type="evidence at transcript level"/>
<dbReference type="Pfam" id="PF03723">
    <property type="entry name" value="Hemocyanin_C"/>
    <property type="match status" value="1"/>
</dbReference>
<dbReference type="Pfam" id="PF03722">
    <property type="entry name" value="Hemocyanin_N"/>
    <property type="match status" value="1"/>
</dbReference>
<evidence type="ECO:0000256" key="1">
    <source>
        <dbReference type="ARBA" id="ARBA00022761"/>
    </source>
</evidence>
<evidence type="ECO:0000259" key="5">
    <source>
        <dbReference type="Pfam" id="PF03723"/>
    </source>
</evidence>
<dbReference type="SUPFAM" id="SSF81296">
    <property type="entry name" value="E set domains"/>
    <property type="match status" value="1"/>
</dbReference>
<name>A4GTP2_9NEOP</name>
<dbReference type="PANTHER" id="PTHR11511">
    <property type="entry name" value="LARVAL STORAGE PROTEIN/PHENOLOXIDASE"/>
    <property type="match status" value="1"/>
</dbReference>
<dbReference type="EMBL" id="EF429085">
    <property type="protein sequence ID" value="ABO27098.2"/>
    <property type="molecule type" value="mRNA"/>
</dbReference>
<evidence type="ECO:0000256" key="2">
    <source>
        <dbReference type="ARBA" id="ARBA00038082"/>
    </source>
</evidence>
<dbReference type="GO" id="GO:0045735">
    <property type="term" value="F:nutrient reservoir activity"/>
    <property type="evidence" value="ECO:0007669"/>
    <property type="project" value="UniProtKB-KW"/>
</dbReference>
<organism evidence="6">
    <name type="scientific">Omphisa fuscidentalis</name>
    <name type="common">bamboo borer</name>
    <dbReference type="NCBI Taxonomy" id="386629"/>
    <lineage>
        <taxon>Eukaryota</taxon>
        <taxon>Metazoa</taxon>
        <taxon>Ecdysozoa</taxon>
        <taxon>Arthropoda</taxon>
        <taxon>Hexapoda</taxon>
        <taxon>Insecta</taxon>
        <taxon>Pterygota</taxon>
        <taxon>Neoptera</taxon>
        <taxon>Endopterygota</taxon>
        <taxon>Lepidoptera</taxon>
        <taxon>Glossata</taxon>
        <taxon>Ditrysia</taxon>
        <taxon>Pyraloidea</taxon>
        <taxon>Crambidae</taxon>
        <taxon>Spilomelinae</taxon>
        <taxon>Omphisa</taxon>
    </lineage>
</organism>
<sequence>MIEHNWLLPQGLPFSVLEHEHIYQVQTYFNLLYSAKTFDTFYKTAVYLRDNINEYIFVYVTTVAIYHRADTQGIIVPPLYEIFPSFFNNAEIMTTAQRITTHGKHWVEHYPSTYVWDNNVVVRWNSSVWPYYSKEMPVSYFTHDYVLNNYYYNIHALYPPWLGNEVVPLIKDHRGEWFWFIHKQILARYYMERLSNGLGEIPELGLDIVKQGYSSGLAYHNGIPYPVRPNYLYLQQPWLVHKIDQIVDYERRMYDVIDSGLYVTPAGKYVNVHHPEAIDVIGRLIEANVDSPNKKYYKDFISVWKNLLGNSNVHEPIYWKGIPLVLPSALEHYQTALRDPAFYMIWKRVLHMFTLWQEKLPYYTKEDLYFPGVKVDNVVVDKLVTYFDDYLMDITNAVILTEDELKKTTSDMKLFVRKRRLNHQPFKVTRSMFSLTKAADCVVRFFLAPKYDNVGRLIDINMNRLNFVELDSFLYKLTTGQNVIIRNSYDMHNLVRDRVMTRDLWKKVDTVTDFRDLLVKDLRNYHTGFPTRPLLPKGIVGGMKMMLYVIVTPLKLVDNVELNILDTNRKDFVKDFRSTVLLDKRPLGFPFDRRIDVVKFFTPNMKFVDVIVFHKKQVCDMKTRWNRYVLKNYYMVDKTYIDNTFFVDADIHMKNVVDRVDQVDVNVFDSY</sequence>
<dbReference type="PANTHER" id="PTHR11511:SF5">
    <property type="entry name" value="FAT-BODY PROTEIN 1-RELATED"/>
    <property type="match status" value="1"/>
</dbReference>
<dbReference type="InterPro" id="IPR036697">
    <property type="entry name" value="Hemocyanin_N_sf"/>
</dbReference>
<dbReference type="InterPro" id="IPR008922">
    <property type="entry name" value="Di-copper_centre_dom_sf"/>
</dbReference>
<feature type="domain" description="Hemocyanin N-terminal" evidence="4">
    <location>
        <begin position="2"/>
        <end position="73"/>
    </location>
</feature>
<dbReference type="SUPFAM" id="SSF48056">
    <property type="entry name" value="Di-copper centre-containing domain"/>
    <property type="match status" value="1"/>
</dbReference>
<dbReference type="InterPro" id="IPR000896">
    <property type="entry name" value="Hemocyanin/hexamerin_mid_dom"/>
</dbReference>
<dbReference type="Pfam" id="PF00372">
    <property type="entry name" value="Hemocyanin_M"/>
    <property type="match status" value="1"/>
</dbReference>
<feature type="domain" description="Hemocyanin middle" evidence="3">
    <location>
        <begin position="78"/>
        <end position="353"/>
    </location>
</feature>
<keyword evidence="1" id="KW-0758">Storage protein</keyword>
<protein>
    <submittedName>
        <fullName evidence="6">Storage protein 2</fullName>
    </submittedName>
</protein>
<comment type="similarity">
    <text evidence="2">Belongs to the hemocyanin family.</text>
</comment>
<dbReference type="InterPro" id="IPR014756">
    <property type="entry name" value="Ig_E-set"/>
</dbReference>
<evidence type="ECO:0000259" key="4">
    <source>
        <dbReference type="Pfam" id="PF03722"/>
    </source>
</evidence>
<dbReference type="GO" id="GO:0005615">
    <property type="term" value="C:extracellular space"/>
    <property type="evidence" value="ECO:0007669"/>
    <property type="project" value="UniProtKB-ARBA"/>
</dbReference>
<dbReference type="Gene3D" id="2.60.40.1520">
    <property type="entry name" value="Hemocyanin, C-terminal domain"/>
    <property type="match status" value="1"/>
</dbReference>
<evidence type="ECO:0000259" key="3">
    <source>
        <dbReference type="Pfam" id="PF00372"/>
    </source>
</evidence>
<feature type="domain" description="Hemocyanin C-terminal" evidence="5">
    <location>
        <begin position="363"/>
        <end position="614"/>
    </location>
</feature>
<accession>A4GTP2</accession>